<feature type="transmembrane region" description="Helical" evidence="7">
    <location>
        <begin position="318"/>
        <end position="339"/>
    </location>
</feature>
<evidence type="ECO:0000256" key="2">
    <source>
        <dbReference type="ARBA" id="ARBA00022448"/>
    </source>
</evidence>
<evidence type="ECO:0000256" key="7">
    <source>
        <dbReference type="SAM" id="Phobius"/>
    </source>
</evidence>
<feature type="transmembrane region" description="Helical" evidence="7">
    <location>
        <begin position="158"/>
        <end position="181"/>
    </location>
</feature>
<feature type="transmembrane region" description="Helical" evidence="7">
    <location>
        <begin position="12"/>
        <end position="33"/>
    </location>
</feature>
<name>A0A2P8EDB7_9BACT</name>
<dbReference type="GO" id="GO:0015086">
    <property type="term" value="F:cadmium ion transmembrane transporter activity"/>
    <property type="evidence" value="ECO:0007669"/>
    <property type="project" value="TreeGrafter"/>
</dbReference>
<dbReference type="PANTHER" id="PTHR11706">
    <property type="entry name" value="SOLUTE CARRIER PROTEIN FAMILY 11 MEMBER"/>
    <property type="match status" value="1"/>
</dbReference>
<feature type="transmembrane region" description="Helical" evidence="7">
    <location>
        <begin position="345"/>
        <end position="368"/>
    </location>
</feature>
<keyword evidence="2" id="KW-0813">Transport</keyword>
<accession>A0A2P8EDB7</accession>
<dbReference type="InterPro" id="IPR001046">
    <property type="entry name" value="NRAMP_fam"/>
</dbReference>
<dbReference type="PRINTS" id="PR00447">
    <property type="entry name" value="NATRESASSCMP"/>
</dbReference>
<feature type="transmembrane region" description="Helical" evidence="7">
    <location>
        <begin position="131"/>
        <end position="151"/>
    </location>
</feature>
<sequence length="408" mass="43509">MKKDWKKYLGPGPLVAAAFIGPGTVTVCTLAGVNFGYDLLWALGLSIITTIVLQEMAARIGLITQRGLAANISNTIQKSGWRIFSISLVLFAIVLGNAAYEAGNISGGALGAEIFINLPVFEIGKLQFNPLNLLIGVMALILLFSGSYVLITRFLTALVILMSLAFVISAFLVRPNFYAIMGGFMPRIQIDHVITVVALIGTTVVPYNLFLHSGLVAKKWQKLDDLKYVRMDTLIAVILGGLVSMAIVVTGVAGKAFEVNNAVDLAKGLEPLLGGNLAKYFIAFGLFGAGITSAITAPLAASMVITECFGWSSNIKGWAMRCSIGVVLGLGLIFSSLGIRPIQLITLAQLANGILLPLLSGYVIWLVNKKALMKGLENSIKLNLLSGIIWLITLLLGILSILKVFGLI</sequence>
<dbReference type="EMBL" id="PYGF01000001">
    <property type="protein sequence ID" value="PSL07465.1"/>
    <property type="molecule type" value="Genomic_DNA"/>
</dbReference>
<comment type="caution">
    <text evidence="8">The sequence shown here is derived from an EMBL/GenBank/DDBJ whole genome shotgun (WGS) entry which is preliminary data.</text>
</comment>
<dbReference type="GO" id="GO:0034755">
    <property type="term" value="P:iron ion transmembrane transport"/>
    <property type="evidence" value="ECO:0007669"/>
    <property type="project" value="TreeGrafter"/>
</dbReference>
<dbReference type="Pfam" id="PF01566">
    <property type="entry name" value="Nramp"/>
    <property type="match status" value="1"/>
</dbReference>
<keyword evidence="6 7" id="KW-0472">Membrane</keyword>
<dbReference type="OrthoDB" id="9787548at2"/>
<feature type="transmembrane region" description="Helical" evidence="7">
    <location>
        <begin position="193"/>
        <end position="212"/>
    </location>
</feature>
<feature type="transmembrane region" description="Helical" evidence="7">
    <location>
        <begin position="233"/>
        <end position="257"/>
    </location>
</feature>
<evidence type="ECO:0000256" key="5">
    <source>
        <dbReference type="ARBA" id="ARBA00022989"/>
    </source>
</evidence>
<dbReference type="PANTHER" id="PTHR11706:SF33">
    <property type="entry name" value="NATURAL RESISTANCE-ASSOCIATED MACROPHAGE PROTEIN 2"/>
    <property type="match status" value="1"/>
</dbReference>
<dbReference type="AlphaFoldDB" id="A0A2P8EDB7"/>
<evidence type="ECO:0000313" key="9">
    <source>
        <dbReference type="Proteomes" id="UP000240708"/>
    </source>
</evidence>
<keyword evidence="9" id="KW-1185">Reference proteome</keyword>
<keyword evidence="3 7" id="KW-0812">Transmembrane</keyword>
<comment type="subcellular location">
    <subcellularLocation>
        <location evidence="1">Membrane</location>
        <topology evidence="1">Multi-pass membrane protein</topology>
    </subcellularLocation>
</comment>
<dbReference type="NCBIfam" id="NF037982">
    <property type="entry name" value="Nramp_1"/>
    <property type="match status" value="1"/>
</dbReference>
<proteinExistence type="predicted"/>
<evidence type="ECO:0000313" key="8">
    <source>
        <dbReference type="EMBL" id="PSL07465.1"/>
    </source>
</evidence>
<dbReference type="RefSeq" id="WP_106565549.1">
    <property type="nucleotide sequence ID" value="NZ_PYGF01000001.1"/>
</dbReference>
<dbReference type="GO" id="GO:0015293">
    <property type="term" value="F:symporter activity"/>
    <property type="evidence" value="ECO:0007669"/>
    <property type="project" value="UniProtKB-KW"/>
</dbReference>
<dbReference type="GO" id="GO:0005384">
    <property type="term" value="F:manganese ion transmembrane transporter activity"/>
    <property type="evidence" value="ECO:0007669"/>
    <property type="project" value="TreeGrafter"/>
</dbReference>
<dbReference type="GO" id="GO:0005886">
    <property type="term" value="C:plasma membrane"/>
    <property type="evidence" value="ECO:0007669"/>
    <property type="project" value="TreeGrafter"/>
</dbReference>
<evidence type="ECO:0000256" key="6">
    <source>
        <dbReference type="ARBA" id="ARBA00023136"/>
    </source>
</evidence>
<feature type="transmembrane region" description="Helical" evidence="7">
    <location>
        <begin position="39"/>
        <end position="58"/>
    </location>
</feature>
<evidence type="ECO:0000256" key="3">
    <source>
        <dbReference type="ARBA" id="ARBA00022692"/>
    </source>
</evidence>
<feature type="transmembrane region" description="Helical" evidence="7">
    <location>
        <begin position="277"/>
        <end position="306"/>
    </location>
</feature>
<reference evidence="8 9" key="1">
    <citation type="submission" date="2018-03" db="EMBL/GenBank/DDBJ databases">
        <title>Genomic Encyclopedia of Archaeal and Bacterial Type Strains, Phase II (KMG-II): from individual species to whole genera.</title>
        <authorList>
            <person name="Goeker M."/>
        </authorList>
    </citation>
    <scope>NUCLEOTIDE SEQUENCE [LARGE SCALE GENOMIC DNA]</scope>
    <source>
        <strain evidence="8 9">DSM 28057</strain>
    </source>
</reference>
<gene>
    <name evidence="8" type="ORF">CLV48_101395</name>
</gene>
<protein>
    <submittedName>
        <fullName evidence="8">NRAMP (Natural resistance-associated macrophage protein)-like metal ion transporter</fullName>
    </submittedName>
</protein>
<organism evidence="8 9">
    <name type="scientific">Cecembia rubra</name>
    <dbReference type="NCBI Taxonomy" id="1485585"/>
    <lineage>
        <taxon>Bacteria</taxon>
        <taxon>Pseudomonadati</taxon>
        <taxon>Bacteroidota</taxon>
        <taxon>Cytophagia</taxon>
        <taxon>Cytophagales</taxon>
        <taxon>Cyclobacteriaceae</taxon>
        <taxon>Cecembia</taxon>
    </lineage>
</organism>
<dbReference type="Proteomes" id="UP000240708">
    <property type="component" value="Unassembled WGS sequence"/>
</dbReference>
<keyword evidence="4" id="KW-0769">Symport</keyword>
<evidence type="ECO:0000256" key="1">
    <source>
        <dbReference type="ARBA" id="ARBA00004141"/>
    </source>
</evidence>
<feature type="transmembrane region" description="Helical" evidence="7">
    <location>
        <begin position="380"/>
        <end position="402"/>
    </location>
</feature>
<feature type="transmembrane region" description="Helical" evidence="7">
    <location>
        <begin position="79"/>
        <end position="100"/>
    </location>
</feature>
<keyword evidence="5 7" id="KW-1133">Transmembrane helix</keyword>
<evidence type="ECO:0000256" key="4">
    <source>
        <dbReference type="ARBA" id="ARBA00022847"/>
    </source>
</evidence>